<keyword evidence="3" id="KW-1185">Reference proteome</keyword>
<gene>
    <name evidence="2" type="ORF">G0Q06_01180</name>
</gene>
<name>A0A6B2LZX8_9BACT</name>
<feature type="chain" id="PRO_5025555740" description="Fibronectin type-III domain-containing protein" evidence="1">
    <location>
        <begin position="24"/>
        <end position="1097"/>
    </location>
</feature>
<keyword evidence="1" id="KW-0732">Signal</keyword>
<evidence type="ECO:0000313" key="2">
    <source>
        <dbReference type="EMBL" id="NDV61055.1"/>
    </source>
</evidence>
<evidence type="ECO:0000313" key="3">
    <source>
        <dbReference type="Proteomes" id="UP000478417"/>
    </source>
</evidence>
<dbReference type="EMBL" id="JAAGNX010000001">
    <property type="protein sequence ID" value="NDV61055.1"/>
    <property type="molecule type" value="Genomic_DNA"/>
</dbReference>
<dbReference type="InterPro" id="IPR013783">
    <property type="entry name" value="Ig-like_fold"/>
</dbReference>
<sequence>MRHQIFTTLSTFVILVLAPFAHSQGLDESLFTVGTTLEDTDEDGAAWVYLLWQSEDLETLKDRSFAIYSKLGEPSSLNTYVYEGTARTRLDPAAIVTLINRGIELGDEVASLESDIDALFEKIVPDGTLPLAEKISVVVESCLLDPELFENLIFLSRTHPALSLVLGTGFAVKHTDGEIRTWEIRECPVGYDNVDDDCDSVVGRITLRVGDYIPLPAPGRPVYIPFVDNSGNPDPRAHLNIPLRWSTPDDLRLRSLLQFGYNLYRMDAQDAIDANFDSVPPTPTMLFDLASNSGHSTTRVNSVPILVDSFLSEAEAANVVLDPETYFIIDDNDRYDLGGVPFVSGDEYYYFLTARDILGRDGEVSEGTPVQICDFQPPPQPRNLKVTNHYSFDAGTSRNTQHFKVEWSAPDTSNTETPETISGYQVYRWWSIEEMQQNASFPFDSATATEGGLVATLPASQTVFVDDGVNAPFLAVERLPDGTTNVDQGYANKTFWYTVRAMDSSACGGNLSGNSTPVFGVLRDRIGPPKPTGFVELTCYDIRVIAPREVVVDSPFEPEPELGIVYLTLQGTRLDNYIKWVEFSIYEPQAGTYTLLETRHIYSASENVYTIQLKLPQPTDNDPLYIACRMGNQFGKVSAWNSLEVPIVPNEFSAYRIDWEGESIENIGIPNQVCDVHVPFGPGQTLNGITLEFDLTPSTEEWKVYRRIDDGKLTLIQQGLDSALDSLTAIVEDLNMPAKDARVCYFVQLFDQHGNPSPIVRIACIDVQGKEPLPAPMLAPPFSVGDESAPEAVLGWFCPPYGIEFFELYVSVEEGDLPTAMGDDFQSAGTDVVEADRTWRPFLTKRVPATFTGNSPEFGTQINGIVLGETYTFKVRAIGPSGSTGPFSNVEEFTWNPDSSSVVSGPDVPWPALGLPFIQNNFNDGILARTVPEWLFDGGAVRVGLLNYAGFDFSPNGENPSDFFFPPNVLDPLSAFYKNDKGEALFPFVLYRFQVENSEYPVVSGDVYQVSPMMESIPTVIEVNPSFGASTHRNYDPFIFVAQNEDIPGASSFIYDLLMKDTQPVISGASYRYLIVRFDPVSKEIVEVIPTNTVTIP</sequence>
<proteinExistence type="predicted"/>
<accession>A0A6B2LZX8</accession>
<feature type="signal peptide" evidence="1">
    <location>
        <begin position="1"/>
        <end position="23"/>
    </location>
</feature>
<organism evidence="2 3">
    <name type="scientific">Oceanipulchritudo coccoides</name>
    <dbReference type="NCBI Taxonomy" id="2706888"/>
    <lineage>
        <taxon>Bacteria</taxon>
        <taxon>Pseudomonadati</taxon>
        <taxon>Verrucomicrobiota</taxon>
        <taxon>Opitutia</taxon>
        <taxon>Puniceicoccales</taxon>
        <taxon>Oceanipulchritudinaceae</taxon>
        <taxon>Oceanipulchritudo</taxon>
    </lineage>
</organism>
<dbReference type="SUPFAM" id="SSF49265">
    <property type="entry name" value="Fibronectin type III"/>
    <property type="match status" value="1"/>
</dbReference>
<dbReference type="AlphaFoldDB" id="A0A6B2LZX8"/>
<dbReference type="RefSeq" id="WP_163961630.1">
    <property type="nucleotide sequence ID" value="NZ_JAAGNX010000001.1"/>
</dbReference>
<comment type="caution">
    <text evidence="2">The sequence shown here is derived from an EMBL/GenBank/DDBJ whole genome shotgun (WGS) entry which is preliminary data.</text>
</comment>
<evidence type="ECO:0008006" key="4">
    <source>
        <dbReference type="Google" id="ProtNLM"/>
    </source>
</evidence>
<protein>
    <recommendedName>
        <fullName evidence="4">Fibronectin type-III domain-containing protein</fullName>
    </recommendedName>
</protein>
<evidence type="ECO:0000256" key="1">
    <source>
        <dbReference type="SAM" id="SignalP"/>
    </source>
</evidence>
<reference evidence="2 3" key="1">
    <citation type="submission" date="2020-02" db="EMBL/GenBank/DDBJ databases">
        <title>Albibacoteraceae fam. nov., the first described family within the subdivision 4 Verrucomicrobia.</title>
        <authorList>
            <person name="Xi F."/>
        </authorList>
    </citation>
    <scope>NUCLEOTIDE SEQUENCE [LARGE SCALE GENOMIC DNA]</scope>
    <source>
        <strain evidence="2 3">CK1056</strain>
    </source>
</reference>
<dbReference type="Proteomes" id="UP000478417">
    <property type="component" value="Unassembled WGS sequence"/>
</dbReference>
<dbReference type="Gene3D" id="2.60.40.10">
    <property type="entry name" value="Immunoglobulins"/>
    <property type="match status" value="1"/>
</dbReference>
<dbReference type="InterPro" id="IPR036116">
    <property type="entry name" value="FN3_sf"/>
</dbReference>